<protein>
    <submittedName>
        <fullName evidence="1">Uncharacterized protein</fullName>
    </submittedName>
</protein>
<evidence type="ECO:0000313" key="2">
    <source>
        <dbReference type="Proteomes" id="UP000807159"/>
    </source>
</evidence>
<organism evidence="1 2">
    <name type="scientific">Populus deltoides</name>
    <name type="common">Eastern poplar</name>
    <name type="synonym">Eastern cottonwood</name>
    <dbReference type="NCBI Taxonomy" id="3696"/>
    <lineage>
        <taxon>Eukaryota</taxon>
        <taxon>Viridiplantae</taxon>
        <taxon>Streptophyta</taxon>
        <taxon>Embryophyta</taxon>
        <taxon>Tracheophyta</taxon>
        <taxon>Spermatophyta</taxon>
        <taxon>Magnoliopsida</taxon>
        <taxon>eudicotyledons</taxon>
        <taxon>Gunneridae</taxon>
        <taxon>Pentapetalae</taxon>
        <taxon>rosids</taxon>
        <taxon>fabids</taxon>
        <taxon>Malpighiales</taxon>
        <taxon>Salicaceae</taxon>
        <taxon>Saliceae</taxon>
        <taxon>Populus</taxon>
    </lineage>
</organism>
<dbReference type="AlphaFoldDB" id="A0A8T2XWR6"/>
<sequence>MGWKILNRGVACPSESFALGVLSKDELREELEPDPICCSFLMGGGEGDGLAVTGCLQRTAEQAIEVGVVYSKNLGWLLYNNSLVLPRGGFVTSHQVDIPYLHNSVVLVTFIF</sequence>
<dbReference type="Proteomes" id="UP000807159">
    <property type="component" value="Chromosome 10"/>
</dbReference>
<dbReference type="EMBL" id="JACEGQ020000010">
    <property type="protein sequence ID" value="KAH8497284.1"/>
    <property type="molecule type" value="Genomic_DNA"/>
</dbReference>
<name>A0A8T2XWR6_POPDE</name>
<comment type="caution">
    <text evidence="1">The sequence shown here is derived from an EMBL/GenBank/DDBJ whole genome shotgun (WGS) entry which is preliminary data.</text>
</comment>
<accession>A0A8T2XWR6</accession>
<keyword evidence="2" id="KW-1185">Reference proteome</keyword>
<gene>
    <name evidence="1" type="ORF">H0E87_019820</name>
</gene>
<proteinExistence type="predicted"/>
<evidence type="ECO:0000313" key="1">
    <source>
        <dbReference type="EMBL" id="KAH8497284.1"/>
    </source>
</evidence>
<reference evidence="1" key="1">
    <citation type="journal article" date="2021" name="J. Hered.">
        <title>Genome Assembly of Salicaceae Populus deltoides (Eastern Cottonwood) I-69 Based on Nanopore Sequencing and Hi-C Technologies.</title>
        <authorList>
            <person name="Bai S."/>
            <person name="Wu H."/>
            <person name="Zhang J."/>
            <person name="Pan Z."/>
            <person name="Zhao W."/>
            <person name="Li Z."/>
            <person name="Tong C."/>
        </authorList>
    </citation>
    <scope>NUCLEOTIDE SEQUENCE</scope>
    <source>
        <tissue evidence="1">Leaf</tissue>
    </source>
</reference>